<dbReference type="Proteomes" id="UP001597297">
    <property type="component" value="Unassembled WGS sequence"/>
</dbReference>
<evidence type="ECO:0000313" key="2">
    <source>
        <dbReference type="EMBL" id="MFD2277425.1"/>
    </source>
</evidence>
<protein>
    <submittedName>
        <fullName evidence="2">TIGR03790 family protein</fullName>
    </submittedName>
</protein>
<dbReference type="InterPro" id="IPR022265">
    <property type="entry name" value="CHP03790"/>
</dbReference>
<evidence type="ECO:0000313" key="3">
    <source>
        <dbReference type="Proteomes" id="UP001597297"/>
    </source>
</evidence>
<gene>
    <name evidence="2" type="ORF">ACFSQZ_13170</name>
</gene>
<dbReference type="RefSeq" id="WP_377093341.1">
    <property type="nucleotide sequence ID" value="NZ_JBHSJM010000001.1"/>
</dbReference>
<reference evidence="3" key="1">
    <citation type="journal article" date="2019" name="Int. J. Syst. Evol. Microbiol.">
        <title>The Global Catalogue of Microorganisms (GCM) 10K type strain sequencing project: providing services to taxonomists for standard genome sequencing and annotation.</title>
        <authorList>
            <consortium name="The Broad Institute Genomics Platform"/>
            <consortium name="The Broad Institute Genome Sequencing Center for Infectious Disease"/>
            <person name="Wu L."/>
            <person name="Ma J."/>
        </authorList>
    </citation>
    <scope>NUCLEOTIDE SEQUENCE [LARGE SCALE GENOMIC DNA]</scope>
    <source>
        <strain evidence="3">JCM 16545</strain>
    </source>
</reference>
<name>A0ABW5E6X9_9BACT</name>
<dbReference type="Gene3D" id="1.25.40.10">
    <property type="entry name" value="Tetratricopeptide repeat domain"/>
    <property type="match status" value="1"/>
</dbReference>
<dbReference type="EMBL" id="JBHUJC010000042">
    <property type="protein sequence ID" value="MFD2277425.1"/>
    <property type="molecule type" value="Genomic_DNA"/>
</dbReference>
<accession>A0ABW5E6X9</accession>
<sequence>MKFLNIFILFLFSVTWLNAKPSIEPSSIAILYNSNMKESSELAFYYAKQRNIPLSNLVGLDTSNAAHISREQYKKTIEGPLRRHFTHNRWWKLQKTTDGFVIPTDNKIRLLVCVYGIPFGIQQVAIPKEESDKLHTIERSNKASVDSELNTFGIQNLPLRGAVPNPYFKQEKNFSDDPKNLPYVMVGRIDGPSPELAKRLIDDAIATEKQGLWGMCYLDMALKGANYKEGDDWIENIYKLNWQKGIPTVIDRNKQTYLTNYPMRDAALYYGWYTSHKNGPLLDPEFRFKRGAVAMHLHSASASNLRNPDTHWVGPILNAGAAATIGNVYEPYLALTHHFDILNERLMNGYTFIEAATMSLPTFSWMNVSVGDPLYRPFKHISSSGEVVEEDKAYRAMSLAFRAWKNDDEKIERRLQSAAIQKNDARFYEVIGLWKLSQNDTKGALSYFYPALSKYTDISDKVRVTLHLANLFRGEKQKAQAIDALEAILAENDSAPATKAASAMLTILNPPPPPAAQPRQDSADK</sequence>
<evidence type="ECO:0000256" key="1">
    <source>
        <dbReference type="SAM" id="MobiDB-lite"/>
    </source>
</evidence>
<feature type="region of interest" description="Disordered" evidence="1">
    <location>
        <begin position="506"/>
        <end position="525"/>
    </location>
</feature>
<dbReference type="NCBIfam" id="TIGR03790">
    <property type="entry name" value="TIGR03790 family protein"/>
    <property type="match status" value="1"/>
</dbReference>
<proteinExistence type="predicted"/>
<keyword evidence="3" id="KW-1185">Reference proteome</keyword>
<dbReference type="InterPro" id="IPR011990">
    <property type="entry name" value="TPR-like_helical_dom_sf"/>
</dbReference>
<dbReference type="SUPFAM" id="SSF48452">
    <property type="entry name" value="TPR-like"/>
    <property type="match status" value="1"/>
</dbReference>
<organism evidence="2 3">
    <name type="scientific">Rubritalea spongiae</name>
    <dbReference type="NCBI Taxonomy" id="430797"/>
    <lineage>
        <taxon>Bacteria</taxon>
        <taxon>Pseudomonadati</taxon>
        <taxon>Verrucomicrobiota</taxon>
        <taxon>Verrucomicrobiia</taxon>
        <taxon>Verrucomicrobiales</taxon>
        <taxon>Rubritaleaceae</taxon>
        <taxon>Rubritalea</taxon>
    </lineage>
</organism>
<comment type="caution">
    <text evidence="2">The sequence shown here is derived from an EMBL/GenBank/DDBJ whole genome shotgun (WGS) entry which is preliminary data.</text>
</comment>